<keyword evidence="3" id="KW-0378">Hydrolase</keyword>
<dbReference type="PROSITE" id="PS51470">
    <property type="entry name" value="FG_GAP"/>
    <property type="match status" value="2"/>
</dbReference>
<dbReference type="AlphaFoldDB" id="A0A927RL71"/>
<gene>
    <name evidence="6" type="ORF">HEB94_004336</name>
</gene>
<feature type="signal peptide" evidence="5">
    <location>
        <begin position="1"/>
        <end position="35"/>
    </location>
</feature>
<dbReference type="EMBL" id="JADBEM010000001">
    <property type="protein sequence ID" value="MBE1607488.1"/>
    <property type="molecule type" value="Genomic_DNA"/>
</dbReference>
<dbReference type="GO" id="GO:0005615">
    <property type="term" value="C:extracellular space"/>
    <property type="evidence" value="ECO:0007669"/>
    <property type="project" value="TreeGrafter"/>
</dbReference>
<dbReference type="PROSITE" id="PS51318">
    <property type="entry name" value="TAT"/>
    <property type="match status" value="1"/>
</dbReference>
<evidence type="ECO:0008006" key="8">
    <source>
        <dbReference type="Google" id="ProtNLM"/>
    </source>
</evidence>
<comment type="caution">
    <text evidence="6">The sequence shown here is derived from an EMBL/GenBank/DDBJ whole genome shotgun (WGS) entry which is preliminary data.</text>
</comment>
<evidence type="ECO:0000256" key="3">
    <source>
        <dbReference type="ARBA" id="ARBA00022801"/>
    </source>
</evidence>
<dbReference type="Gene3D" id="2.130.10.130">
    <property type="entry name" value="Integrin alpha, N-terminal"/>
    <property type="match status" value="4"/>
</dbReference>
<dbReference type="SUPFAM" id="SSF69318">
    <property type="entry name" value="Integrin alpha N-terminal domain"/>
    <property type="match status" value="1"/>
</dbReference>
<dbReference type="RefSeq" id="WP_192751432.1">
    <property type="nucleotide sequence ID" value="NZ_BAABJL010000197.1"/>
</dbReference>
<keyword evidence="1 5" id="KW-0732">Signal</keyword>
<evidence type="ECO:0000313" key="7">
    <source>
        <dbReference type="Proteomes" id="UP000638648"/>
    </source>
</evidence>
<dbReference type="InterPro" id="IPR013517">
    <property type="entry name" value="FG-GAP"/>
</dbReference>
<dbReference type="Proteomes" id="UP000638648">
    <property type="component" value="Unassembled WGS sequence"/>
</dbReference>
<evidence type="ECO:0000313" key="6">
    <source>
        <dbReference type="EMBL" id="MBE1607488.1"/>
    </source>
</evidence>
<evidence type="ECO:0000256" key="4">
    <source>
        <dbReference type="ARBA" id="ARBA00023180"/>
    </source>
</evidence>
<keyword evidence="4" id="KW-0325">Glycoprotein</keyword>
<proteinExistence type="predicted"/>
<dbReference type="PANTHER" id="PTHR23221">
    <property type="entry name" value="GLYCOSYLPHOSPHATIDYLINOSITOL PHOSPHOLIPASE D"/>
    <property type="match status" value="1"/>
</dbReference>
<keyword evidence="7" id="KW-1185">Reference proteome</keyword>
<feature type="chain" id="PRO_5036735115" description="FG-GAP repeat-containing protein" evidence="5">
    <location>
        <begin position="36"/>
        <end position="471"/>
    </location>
</feature>
<dbReference type="Pfam" id="PF13517">
    <property type="entry name" value="FG-GAP_3"/>
    <property type="match status" value="1"/>
</dbReference>
<sequence>MARVRQRRRLIRSAGTTFFCLALSLLVIPVGSALAATAKPSDFNGDGHVDVGIGTLATVQQQPFSGLVAVVYGTGTTLNTARRQRIDESLPWVPGTPEQDEAFGAALASADFNSDGYADLAVCAPTQKETAFLFVGSLTILFGTPSGLTRASRVIANCDEVATGDINRDGRPDLAVVGGDQSYVVYGSAGLSNPGGIVLRRFGPTGPDVFARRALVVGDITGDGYADVSFAASVRNGARILLYRGGPSGLNTNLFQQLSTPLTESASAGDINGDGFADLATGNPTATVTGHKAAGQVRVWYGSTNGLRGLTILSQDSAGIPGGPENGDQFGLSVALGDASGDGRADLAIGAPYEDIDANEDAGNVTVVMGGSAGLDFTRVSDIRQSTIGGGDTNEPHDLFGSALVFRDLNGDGRAELMVSSVGENSSQGSVAILTGTPQGVGGITTFPLLRPQSVGIPTTSPVYFGIALTR</sequence>
<dbReference type="InterPro" id="IPR006311">
    <property type="entry name" value="TAT_signal"/>
</dbReference>
<evidence type="ECO:0000256" key="5">
    <source>
        <dbReference type="SAM" id="SignalP"/>
    </source>
</evidence>
<reference evidence="6" key="1">
    <citation type="submission" date="2020-10" db="EMBL/GenBank/DDBJ databases">
        <title>Sequencing the genomes of 1000 actinobacteria strains.</title>
        <authorList>
            <person name="Klenk H.-P."/>
        </authorList>
    </citation>
    <scope>NUCLEOTIDE SEQUENCE</scope>
    <source>
        <strain evidence="6">DSM 45354</strain>
    </source>
</reference>
<evidence type="ECO:0000256" key="2">
    <source>
        <dbReference type="ARBA" id="ARBA00022737"/>
    </source>
</evidence>
<dbReference type="PANTHER" id="PTHR23221:SF7">
    <property type="entry name" value="PHOSPHATIDYLINOSITOL-GLYCAN-SPECIFIC PHOSPHOLIPASE D"/>
    <property type="match status" value="1"/>
</dbReference>
<keyword evidence="2" id="KW-0677">Repeat</keyword>
<dbReference type="GO" id="GO:0031012">
    <property type="term" value="C:extracellular matrix"/>
    <property type="evidence" value="ECO:0007669"/>
    <property type="project" value="TreeGrafter"/>
</dbReference>
<evidence type="ECO:0000256" key="1">
    <source>
        <dbReference type="ARBA" id="ARBA00022729"/>
    </source>
</evidence>
<protein>
    <recommendedName>
        <fullName evidence="8">FG-GAP repeat-containing protein</fullName>
    </recommendedName>
</protein>
<name>A0A927RL71_9ACTN</name>
<accession>A0A927RL71</accession>
<dbReference type="Pfam" id="PF01839">
    <property type="entry name" value="FG-GAP"/>
    <property type="match status" value="3"/>
</dbReference>
<dbReference type="InterPro" id="IPR013519">
    <property type="entry name" value="Int_alpha_beta-p"/>
</dbReference>
<organism evidence="6 7">
    <name type="scientific">Actinopolymorpha pittospori</name>
    <dbReference type="NCBI Taxonomy" id="648752"/>
    <lineage>
        <taxon>Bacteria</taxon>
        <taxon>Bacillati</taxon>
        <taxon>Actinomycetota</taxon>
        <taxon>Actinomycetes</taxon>
        <taxon>Propionibacteriales</taxon>
        <taxon>Actinopolymorphaceae</taxon>
        <taxon>Actinopolymorpha</taxon>
    </lineage>
</organism>
<dbReference type="GO" id="GO:0004621">
    <property type="term" value="F:glycosylphosphatidylinositol phospholipase D activity"/>
    <property type="evidence" value="ECO:0007669"/>
    <property type="project" value="TreeGrafter"/>
</dbReference>
<dbReference type="InterPro" id="IPR028994">
    <property type="entry name" value="Integrin_alpha_N"/>
</dbReference>
<dbReference type="SMART" id="SM00191">
    <property type="entry name" value="Int_alpha"/>
    <property type="match status" value="6"/>
</dbReference>